<sequence>MRIGVWGGGSLGLLWAARLAALYPETVLVTRTREQADAVRNKGIRVIGLDGKVERIPVQAVESDQATASFDVIMLMVKQRDFTSAFHQAISACTPDGVIVCWQNGVGHDAVVKETNHTQAVYGAVTTEGAWRESMTAVRHTGAGKTWMGPLLEKREDHPSSLQSLIVQVDRQWCPVALVDDIQPRIWKKVIINSVINPLTALLEVKNGELLRLKGTGALIRSALEEGVAVVRAKGFRWEVDDIFHEVEEVCGKTASNRSSMYQDVMRGHVTEIDWINGGIVKEGCAHGIPTPIHETLMRLIHAKEERNRR</sequence>
<dbReference type="InterPro" id="IPR013328">
    <property type="entry name" value="6PGD_dom2"/>
</dbReference>
<feature type="domain" description="Ketopantoate reductase C-terminal" evidence="13">
    <location>
        <begin position="181"/>
        <end position="305"/>
    </location>
</feature>
<dbReference type="Pfam" id="PF02558">
    <property type="entry name" value="ApbA"/>
    <property type="match status" value="1"/>
</dbReference>
<proteinExistence type="inferred from homology"/>
<dbReference type="SUPFAM" id="SSF51735">
    <property type="entry name" value="NAD(P)-binding Rossmann-fold domains"/>
    <property type="match status" value="1"/>
</dbReference>
<evidence type="ECO:0000256" key="2">
    <source>
        <dbReference type="ARBA" id="ARBA00004994"/>
    </source>
</evidence>
<dbReference type="RefSeq" id="WP_212772619.1">
    <property type="nucleotide sequence ID" value="NZ_AP024601.1"/>
</dbReference>
<dbReference type="InterPro" id="IPR050838">
    <property type="entry name" value="Ketopantoate_reductase"/>
</dbReference>
<keyword evidence="15" id="KW-1185">Reference proteome</keyword>
<evidence type="ECO:0000313" key="15">
    <source>
        <dbReference type="Proteomes" id="UP000677436"/>
    </source>
</evidence>
<evidence type="ECO:0000256" key="8">
    <source>
        <dbReference type="ARBA" id="ARBA00023002"/>
    </source>
</evidence>
<dbReference type="InterPro" id="IPR013752">
    <property type="entry name" value="KPA_reductase"/>
</dbReference>
<evidence type="ECO:0000256" key="11">
    <source>
        <dbReference type="RuleBase" id="RU362068"/>
    </source>
</evidence>
<dbReference type="Proteomes" id="UP000677436">
    <property type="component" value="Chromosome"/>
</dbReference>
<evidence type="ECO:0000256" key="5">
    <source>
        <dbReference type="ARBA" id="ARBA00019465"/>
    </source>
</evidence>
<dbReference type="AlphaFoldDB" id="A0A8D5ZPE1"/>
<dbReference type="InterPro" id="IPR003710">
    <property type="entry name" value="ApbA"/>
</dbReference>
<dbReference type="Gene3D" id="1.10.1040.10">
    <property type="entry name" value="N-(1-d-carboxylethyl)-l-norvaline Dehydrogenase, domain 2"/>
    <property type="match status" value="1"/>
</dbReference>
<gene>
    <name evidence="14" type="primary">panE</name>
    <name evidence="14" type="ORF">JIR001_20460</name>
</gene>
<dbReference type="GO" id="GO:0015940">
    <property type="term" value="P:pantothenate biosynthetic process"/>
    <property type="evidence" value="ECO:0007669"/>
    <property type="project" value="UniProtKB-UniPathway"/>
</dbReference>
<keyword evidence="6 11" id="KW-0566">Pantothenate biosynthesis</keyword>
<evidence type="ECO:0000313" key="14">
    <source>
        <dbReference type="EMBL" id="BCU82263.1"/>
    </source>
</evidence>
<keyword evidence="8 11" id="KW-0560">Oxidoreductase</keyword>
<evidence type="ECO:0000256" key="4">
    <source>
        <dbReference type="ARBA" id="ARBA00013014"/>
    </source>
</evidence>
<protein>
    <recommendedName>
        <fullName evidence="5 11">2-dehydropantoate 2-reductase</fullName>
        <ecNumber evidence="4 11">1.1.1.169</ecNumber>
    </recommendedName>
    <alternativeName>
        <fullName evidence="9 11">Ketopantoate reductase</fullName>
    </alternativeName>
</protein>
<dbReference type="EMBL" id="AP024601">
    <property type="protein sequence ID" value="BCU82263.1"/>
    <property type="molecule type" value="Genomic_DNA"/>
</dbReference>
<name>A0A8D5ZPE1_9BACL</name>
<dbReference type="InterPro" id="IPR013332">
    <property type="entry name" value="KPR_N"/>
</dbReference>
<dbReference type="InterPro" id="IPR008927">
    <property type="entry name" value="6-PGluconate_DH-like_C_sf"/>
</dbReference>
<dbReference type="FunFam" id="1.10.1040.10:FF:000017">
    <property type="entry name" value="2-dehydropantoate 2-reductase"/>
    <property type="match status" value="1"/>
</dbReference>
<dbReference type="EC" id="1.1.1.169" evidence="4 11"/>
<dbReference type="KEGG" id="pabs:JIR001_20460"/>
<comment type="similarity">
    <text evidence="3 11">Belongs to the ketopantoate reductase family.</text>
</comment>
<dbReference type="Pfam" id="PF08546">
    <property type="entry name" value="ApbA_C"/>
    <property type="match status" value="1"/>
</dbReference>
<keyword evidence="7 11" id="KW-0521">NADP</keyword>
<dbReference type="GO" id="GO:0050661">
    <property type="term" value="F:NADP binding"/>
    <property type="evidence" value="ECO:0007669"/>
    <property type="project" value="TreeGrafter"/>
</dbReference>
<dbReference type="GO" id="GO:0008677">
    <property type="term" value="F:2-dehydropantoate 2-reductase activity"/>
    <property type="evidence" value="ECO:0007669"/>
    <property type="project" value="UniProtKB-EC"/>
</dbReference>
<comment type="function">
    <text evidence="1 11">Catalyzes the NADPH-dependent reduction of ketopantoate into pantoic acid.</text>
</comment>
<dbReference type="GO" id="GO:0005737">
    <property type="term" value="C:cytoplasm"/>
    <property type="evidence" value="ECO:0007669"/>
    <property type="project" value="TreeGrafter"/>
</dbReference>
<dbReference type="SUPFAM" id="SSF48179">
    <property type="entry name" value="6-phosphogluconate dehydrogenase C-terminal domain-like"/>
    <property type="match status" value="1"/>
</dbReference>
<dbReference type="InterPro" id="IPR036291">
    <property type="entry name" value="NAD(P)-bd_dom_sf"/>
</dbReference>
<evidence type="ECO:0000256" key="7">
    <source>
        <dbReference type="ARBA" id="ARBA00022857"/>
    </source>
</evidence>
<evidence type="ECO:0000256" key="10">
    <source>
        <dbReference type="ARBA" id="ARBA00048793"/>
    </source>
</evidence>
<evidence type="ECO:0000256" key="1">
    <source>
        <dbReference type="ARBA" id="ARBA00002919"/>
    </source>
</evidence>
<dbReference type="PANTHER" id="PTHR43765">
    <property type="entry name" value="2-DEHYDROPANTOATE 2-REDUCTASE-RELATED"/>
    <property type="match status" value="1"/>
</dbReference>
<reference evidence="14" key="2">
    <citation type="journal article" date="2021" name="Microbiol. Resour. Announc.">
        <title>Complete Genome Sequence of Polycladomyces abyssicola JIR-001T, Isolated from Hemipelagic Sediment in Deep Seawater.</title>
        <authorList>
            <person name="Tsubouchi T."/>
            <person name="Kaneko Y."/>
        </authorList>
    </citation>
    <scope>NUCLEOTIDE SEQUENCE</scope>
    <source>
        <strain evidence="14">JIR-001</strain>
    </source>
</reference>
<dbReference type="PANTHER" id="PTHR43765:SF2">
    <property type="entry name" value="2-DEHYDROPANTOATE 2-REDUCTASE"/>
    <property type="match status" value="1"/>
</dbReference>
<feature type="domain" description="Ketopantoate reductase N-terminal" evidence="12">
    <location>
        <begin position="3"/>
        <end position="151"/>
    </location>
</feature>
<reference evidence="14" key="1">
    <citation type="journal article" date="2013" name="Int. J. Syst. Evol. Microbiol.">
        <title>Polycladomyces abyssicola gen. nov., sp. nov., a thermophilic filamentous bacterium isolated from hemipelagic sediment.</title>
        <authorList>
            <person name="Tsubouchi T."/>
            <person name="Shimane Y."/>
            <person name="Mori K."/>
            <person name="Usui K."/>
            <person name="Hiraki T."/>
            <person name="Tame A."/>
            <person name="Uematsu K."/>
            <person name="Maruyama T."/>
            <person name="Hatada Y."/>
        </authorList>
    </citation>
    <scope>NUCLEOTIDE SEQUENCE</scope>
    <source>
        <strain evidence="14">JIR-001</strain>
    </source>
</reference>
<evidence type="ECO:0000256" key="3">
    <source>
        <dbReference type="ARBA" id="ARBA00007870"/>
    </source>
</evidence>
<dbReference type="NCBIfam" id="TIGR00745">
    <property type="entry name" value="apbA_panE"/>
    <property type="match status" value="1"/>
</dbReference>
<evidence type="ECO:0000256" key="6">
    <source>
        <dbReference type="ARBA" id="ARBA00022655"/>
    </source>
</evidence>
<comment type="pathway">
    <text evidence="2 11">Cofactor biosynthesis; (R)-pantothenate biosynthesis; (R)-pantoate from 3-methyl-2-oxobutanoate: step 2/2.</text>
</comment>
<dbReference type="Gene3D" id="3.40.50.720">
    <property type="entry name" value="NAD(P)-binding Rossmann-like Domain"/>
    <property type="match status" value="1"/>
</dbReference>
<organism evidence="14 15">
    <name type="scientific">Polycladomyces abyssicola</name>
    <dbReference type="NCBI Taxonomy" id="1125966"/>
    <lineage>
        <taxon>Bacteria</taxon>
        <taxon>Bacillati</taxon>
        <taxon>Bacillota</taxon>
        <taxon>Bacilli</taxon>
        <taxon>Bacillales</taxon>
        <taxon>Thermoactinomycetaceae</taxon>
        <taxon>Polycladomyces</taxon>
    </lineage>
</organism>
<comment type="catalytic activity">
    <reaction evidence="10 11">
        <text>(R)-pantoate + NADP(+) = 2-dehydropantoate + NADPH + H(+)</text>
        <dbReference type="Rhea" id="RHEA:16233"/>
        <dbReference type="ChEBI" id="CHEBI:11561"/>
        <dbReference type="ChEBI" id="CHEBI:15378"/>
        <dbReference type="ChEBI" id="CHEBI:15980"/>
        <dbReference type="ChEBI" id="CHEBI:57783"/>
        <dbReference type="ChEBI" id="CHEBI:58349"/>
        <dbReference type="EC" id="1.1.1.169"/>
    </reaction>
</comment>
<accession>A0A8D5ZPE1</accession>
<evidence type="ECO:0000256" key="9">
    <source>
        <dbReference type="ARBA" id="ARBA00032024"/>
    </source>
</evidence>
<dbReference type="UniPathway" id="UPA00028">
    <property type="reaction ID" value="UER00004"/>
</dbReference>
<evidence type="ECO:0000259" key="12">
    <source>
        <dbReference type="Pfam" id="PF02558"/>
    </source>
</evidence>
<evidence type="ECO:0000259" key="13">
    <source>
        <dbReference type="Pfam" id="PF08546"/>
    </source>
</evidence>